<accession>A0AAV6VCG5</accession>
<evidence type="ECO:0000256" key="3">
    <source>
        <dbReference type="ARBA" id="ARBA00022741"/>
    </source>
</evidence>
<reference evidence="12 13" key="1">
    <citation type="journal article" date="2022" name="Nat. Ecol. Evol.">
        <title>A masculinizing supergene underlies an exaggerated male reproductive morph in a spider.</title>
        <authorList>
            <person name="Hendrickx F."/>
            <person name="De Corte Z."/>
            <person name="Sonet G."/>
            <person name="Van Belleghem S.M."/>
            <person name="Kostlbacher S."/>
            <person name="Vangestel C."/>
        </authorList>
    </citation>
    <scope>NUCLEOTIDE SEQUENCE [LARGE SCALE GENOMIC DNA]</scope>
    <source>
        <strain evidence="12">W744_W776</strain>
    </source>
</reference>
<evidence type="ECO:0000256" key="4">
    <source>
        <dbReference type="ARBA" id="ARBA00022792"/>
    </source>
</evidence>
<keyword evidence="5" id="KW-0067">ATP-binding</keyword>
<comment type="subcellular location">
    <subcellularLocation>
        <location evidence="1">Mitochondrion inner membrane</location>
    </subcellularLocation>
    <subcellularLocation>
        <location evidence="2">Mitochondrion matrix</location>
        <location evidence="2">Mitochondrion nucleoid</location>
    </subcellularLocation>
</comment>
<dbReference type="SMART" id="SM00382">
    <property type="entry name" value="AAA"/>
    <property type="match status" value="1"/>
</dbReference>
<gene>
    <name evidence="12" type="ORF">JTE90_024037</name>
</gene>
<protein>
    <recommendedName>
        <fullName evidence="11">AAA+ ATPase domain-containing protein</fullName>
    </recommendedName>
</protein>
<feature type="domain" description="AAA+ ATPase" evidence="11">
    <location>
        <begin position="350"/>
        <end position="483"/>
    </location>
</feature>
<evidence type="ECO:0000256" key="6">
    <source>
        <dbReference type="ARBA" id="ARBA00023054"/>
    </source>
</evidence>
<comment type="caution">
    <text evidence="12">The sequence shown here is derived from an EMBL/GenBank/DDBJ whole genome shotgun (WGS) entry which is preliminary data.</text>
</comment>
<dbReference type="InterPro" id="IPR003959">
    <property type="entry name" value="ATPase_AAA_core"/>
</dbReference>
<keyword evidence="4" id="KW-0999">Mitochondrion inner membrane</keyword>
<evidence type="ECO:0000313" key="13">
    <source>
        <dbReference type="Proteomes" id="UP000827092"/>
    </source>
</evidence>
<evidence type="ECO:0000256" key="8">
    <source>
        <dbReference type="ARBA" id="ARBA00023136"/>
    </source>
</evidence>
<dbReference type="GO" id="GO:0016887">
    <property type="term" value="F:ATP hydrolysis activity"/>
    <property type="evidence" value="ECO:0007669"/>
    <property type="project" value="InterPro"/>
</dbReference>
<keyword evidence="9" id="KW-1135">Mitochondrion nucleoid</keyword>
<evidence type="ECO:0000256" key="2">
    <source>
        <dbReference type="ARBA" id="ARBA00004436"/>
    </source>
</evidence>
<dbReference type="InterPro" id="IPR021911">
    <property type="entry name" value="ATAD3_N"/>
</dbReference>
<keyword evidence="8" id="KW-0472">Membrane</keyword>
<dbReference type="GO" id="GO:0005743">
    <property type="term" value="C:mitochondrial inner membrane"/>
    <property type="evidence" value="ECO:0007669"/>
    <property type="project" value="UniProtKB-SubCell"/>
</dbReference>
<keyword evidence="7" id="KW-0496">Mitochondrion</keyword>
<dbReference type="GO" id="GO:0007005">
    <property type="term" value="P:mitochondrion organization"/>
    <property type="evidence" value="ECO:0007669"/>
    <property type="project" value="TreeGrafter"/>
</dbReference>
<feature type="region of interest" description="Disordered" evidence="10">
    <location>
        <begin position="1"/>
        <end position="56"/>
    </location>
</feature>
<evidence type="ECO:0000256" key="9">
    <source>
        <dbReference type="ARBA" id="ARBA00023271"/>
    </source>
</evidence>
<dbReference type="PANTHER" id="PTHR23075:SF0">
    <property type="entry name" value="ATPASE FAMILY AAA DOMAIN-CONTAINING PROTEIN 3"/>
    <property type="match status" value="1"/>
</dbReference>
<dbReference type="Pfam" id="PF00004">
    <property type="entry name" value="AAA"/>
    <property type="match status" value="1"/>
</dbReference>
<dbReference type="Proteomes" id="UP000827092">
    <property type="component" value="Unassembled WGS sequence"/>
</dbReference>
<dbReference type="GO" id="GO:0042645">
    <property type="term" value="C:mitochondrial nucleoid"/>
    <property type="evidence" value="ECO:0007669"/>
    <property type="project" value="UniProtKB-SubCell"/>
</dbReference>
<evidence type="ECO:0000259" key="11">
    <source>
        <dbReference type="SMART" id="SM00382"/>
    </source>
</evidence>
<evidence type="ECO:0000256" key="10">
    <source>
        <dbReference type="SAM" id="MobiDB-lite"/>
    </source>
</evidence>
<dbReference type="GO" id="GO:0005524">
    <property type="term" value="F:ATP binding"/>
    <property type="evidence" value="ECO:0007669"/>
    <property type="project" value="UniProtKB-KW"/>
</dbReference>
<sequence>MSWLFGLKRDPVPDLGSIGVNQDTAGTPSGEGQAATGDGSGSGSNDDRKRNMSYGFDSTALERAAAAARELEKSGNARECLELSKMQERTKQLEQQTKIKEYEAYIENSKSEQTRVAQEERRKTIAEETKHNQARAQYQDQLARKRYEDQIVQQQRANEENLRKQEESVAIQEAMRKAALEREIEIRNQSDQKRIEAEMRAKAKVDRENHDLNLEKIRLQASESRTTVLESIKTGGSILGDAFNAFISDPKKITASIATLTTLALGYYTVKHGTGVAARYIEARVGKPSLVQETSRLTLAEALKHPIKTKQRLTTKPKDVLQGVILNPTLEERLSKITVATRNTKKNKGMYRNLLLYGPPGTGKTLFVKRLAQHCSMNYAIMSGGDVVAMGREGVTAINKVFDWATSSRRGLLLFVDEAEAFLRKRSSEAIGENVRAALNAFLYRTGDQSDRFMLCLATNTPEQLDWAMNDRMDEVVEFRLPGLAERERMIRLYFDKFVLIPALEGQRKFKVDQFDYGTVCSHIAKLTEGLSGREIVKLASAWQFSAYASDDGVLTNEMIMTEVKNAVKQHEHKASWQTIEEAKKQILEASKPRAIPLDYPKGSPS</sequence>
<dbReference type="Pfam" id="PF12037">
    <property type="entry name" value="ATAD3_N"/>
    <property type="match status" value="1"/>
</dbReference>
<evidence type="ECO:0000256" key="1">
    <source>
        <dbReference type="ARBA" id="ARBA00004273"/>
    </source>
</evidence>
<keyword evidence="13" id="KW-1185">Reference proteome</keyword>
<keyword evidence="3" id="KW-0547">Nucleotide-binding</keyword>
<evidence type="ECO:0000256" key="5">
    <source>
        <dbReference type="ARBA" id="ARBA00022840"/>
    </source>
</evidence>
<dbReference type="InterPro" id="IPR027417">
    <property type="entry name" value="P-loop_NTPase"/>
</dbReference>
<dbReference type="Gene3D" id="3.40.50.300">
    <property type="entry name" value="P-loop containing nucleotide triphosphate hydrolases"/>
    <property type="match status" value="1"/>
</dbReference>
<organism evidence="12 13">
    <name type="scientific">Oedothorax gibbosus</name>
    <dbReference type="NCBI Taxonomy" id="931172"/>
    <lineage>
        <taxon>Eukaryota</taxon>
        <taxon>Metazoa</taxon>
        <taxon>Ecdysozoa</taxon>
        <taxon>Arthropoda</taxon>
        <taxon>Chelicerata</taxon>
        <taxon>Arachnida</taxon>
        <taxon>Araneae</taxon>
        <taxon>Araneomorphae</taxon>
        <taxon>Entelegynae</taxon>
        <taxon>Araneoidea</taxon>
        <taxon>Linyphiidae</taxon>
        <taxon>Erigoninae</taxon>
        <taxon>Oedothorax</taxon>
    </lineage>
</organism>
<dbReference type="PANTHER" id="PTHR23075">
    <property type="entry name" value="PUTATIVE ATP-ASE"/>
    <property type="match status" value="1"/>
</dbReference>
<dbReference type="GO" id="GO:0008270">
    <property type="term" value="F:zinc ion binding"/>
    <property type="evidence" value="ECO:0007669"/>
    <property type="project" value="TreeGrafter"/>
</dbReference>
<dbReference type="InterPro" id="IPR003593">
    <property type="entry name" value="AAA+_ATPase"/>
</dbReference>
<evidence type="ECO:0000256" key="7">
    <source>
        <dbReference type="ARBA" id="ARBA00023128"/>
    </source>
</evidence>
<dbReference type="EMBL" id="JAFNEN010000116">
    <property type="protein sequence ID" value="KAG8193674.1"/>
    <property type="molecule type" value="Genomic_DNA"/>
</dbReference>
<dbReference type="AlphaFoldDB" id="A0AAV6VCG5"/>
<evidence type="ECO:0000313" key="12">
    <source>
        <dbReference type="EMBL" id="KAG8193674.1"/>
    </source>
</evidence>
<dbReference type="SUPFAM" id="SSF52540">
    <property type="entry name" value="P-loop containing nucleoside triphosphate hydrolases"/>
    <property type="match status" value="1"/>
</dbReference>
<dbReference type="FunFam" id="3.40.50.300:FF:000470">
    <property type="entry name" value="ATPase family, AAA domain containing 3A"/>
    <property type="match status" value="1"/>
</dbReference>
<keyword evidence="6" id="KW-0175">Coiled coil</keyword>
<proteinExistence type="predicted"/>
<name>A0AAV6VCG5_9ARAC</name>